<dbReference type="RefSeq" id="WP_088118913.1">
    <property type="nucleotide sequence ID" value="NZ_NFDL01000013.1"/>
</dbReference>
<gene>
    <name evidence="1" type="ORF">BK742_03760</name>
</gene>
<proteinExistence type="predicted"/>
<evidence type="ECO:0000313" key="1">
    <source>
        <dbReference type="EMBL" id="OTY48339.1"/>
    </source>
</evidence>
<organism evidence="1 2">
    <name type="scientific">Bacillus thuringiensis serovar pingluonsis</name>
    <dbReference type="NCBI Taxonomy" id="180881"/>
    <lineage>
        <taxon>Bacteria</taxon>
        <taxon>Bacillati</taxon>
        <taxon>Bacillota</taxon>
        <taxon>Bacilli</taxon>
        <taxon>Bacillales</taxon>
        <taxon>Bacillaceae</taxon>
        <taxon>Bacillus</taxon>
        <taxon>Bacillus cereus group</taxon>
    </lineage>
</organism>
<comment type="caution">
    <text evidence="1">The sequence shown here is derived from an EMBL/GenBank/DDBJ whole genome shotgun (WGS) entry which is preliminary data.</text>
</comment>
<evidence type="ECO:0000313" key="2">
    <source>
        <dbReference type="Proteomes" id="UP000195089"/>
    </source>
</evidence>
<sequence length="440" mass="51013">MTTNYVFTGHKFLEFVDSSKIIEEANEKLSSSIKIEDKKKLSTYFEEVIRNNPQDRYLLNTIFFEHIMYSRLRNIFVDRFNVTENTLEISTFNMKVKRILESFNNETRIPQALLSKMNDGKYYLMDMLDIKALGTKFIAGYDYTTSGDNVKTARFIFVQVVPRGTRIGYFIAGIDINFENGTCLTMIRNLTDIKDIENEKEVKSKKNDEENQYDDYPKSFNRLYSTVKNLIVEPLINLENIDVKSDRKGMYNLCSNLLHNLLGDIHEEVLKATEEEVKDSVQTILRKLFPNDSAFIKTNTAPLGMKIQSMLCSAFISKKYKTQDIVKIAKQIPLKGYPTRIKFISSKFSKGAAQSGGSKIPVAYTDLFHSLYTEFEKSSDLEEWSISWFLDFRNTNPDNCLVSQTTIYAKQTSFRIVFLQKKSLGKEFIYHVIGELNHYR</sequence>
<dbReference type="EMBL" id="NFDL01000013">
    <property type="protein sequence ID" value="OTY48339.1"/>
    <property type="molecule type" value="Genomic_DNA"/>
</dbReference>
<accession>A0A243BMF2</accession>
<protein>
    <submittedName>
        <fullName evidence="1">Uncharacterized protein</fullName>
    </submittedName>
</protein>
<dbReference type="AlphaFoldDB" id="A0A243BMF2"/>
<dbReference type="Proteomes" id="UP000195089">
    <property type="component" value="Unassembled WGS sequence"/>
</dbReference>
<reference evidence="1 2" key="1">
    <citation type="submission" date="2016-10" db="EMBL/GenBank/DDBJ databases">
        <title>Comparative genomics of Bacillus thuringiensis reveals a path to pathogens against multiple invertebrate hosts.</title>
        <authorList>
            <person name="Zheng J."/>
            <person name="Gao Q."/>
            <person name="Liu H."/>
            <person name="Peng D."/>
            <person name="Ruan L."/>
            <person name="Sun M."/>
        </authorList>
    </citation>
    <scope>NUCLEOTIDE SEQUENCE [LARGE SCALE GENOMIC DNA]</scope>
    <source>
        <strain evidence="1">BGSC 4BX1</strain>
    </source>
</reference>
<name>A0A243BMF2_BACTU</name>